<dbReference type="InterPro" id="IPR000742">
    <property type="entry name" value="EGF"/>
</dbReference>
<evidence type="ECO:0000256" key="7">
    <source>
        <dbReference type="SAM" id="SignalP"/>
    </source>
</evidence>
<keyword evidence="1 4" id="KW-0245">EGF-like domain</keyword>
<feature type="transmembrane region" description="Helical" evidence="6">
    <location>
        <begin position="1169"/>
        <end position="1194"/>
    </location>
</feature>
<dbReference type="GO" id="GO:0005884">
    <property type="term" value="C:actin filament"/>
    <property type="evidence" value="ECO:0007669"/>
    <property type="project" value="TreeGrafter"/>
</dbReference>
<feature type="compositionally biased region" description="Low complexity" evidence="5">
    <location>
        <begin position="76"/>
        <end position="91"/>
    </location>
</feature>
<dbReference type="FunFam" id="2.10.25.10:FF:000672">
    <property type="entry name" value="Uncharacterized protein, isoform C"/>
    <property type="match status" value="1"/>
</dbReference>
<dbReference type="Pfam" id="PF07645">
    <property type="entry name" value="EGF_CA"/>
    <property type="match status" value="1"/>
</dbReference>
<organism evidence="9 10">
    <name type="scientific">Frankliniella occidentalis</name>
    <name type="common">Western flower thrips</name>
    <name type="synonym">Euthrips occidentalis</name>
    <dbReference type="NCBI Taxonomy" id="133901"/>
    <lineage>
        <taxon>Eukaryota</taxon>
        <taxon>Metazoa</taxon>
        <taxon>Ecdysozoa</taxon>
        <taxon>Arthropoda</taxon>
        <taxon>Hexapoda</taxon>
        <taxon>Insecta</taxon>
        <taxon>Pterygota</taxon>
        <taxon>Neoptera</taxon>
        <taxon>Paraneoptera</taxon>
        <taxon>Thysanoptera</taxon>
        <taxon>Terebrantia</taxon>
        <taxon>Thripoidea</taxon>
        <taxon>Thripidae</taxon>
        <taxon>Frankliniella</taxon>
    </lineage>
</organism>
<evidence type="ECO:0000259" key="8">
    <source>
        <dbReference type="PROSITE" id="PS50026"/>
    </source>
</evidence>
<feature type="compositionally biased region" description="Low complexity" evidence="5">
    <location>
        <begin position="528"/>
        <end position="567"/>
    </location>
</feature>
<dbReference type="KEGG" id="foc:113208427"/>
<keyword evidence="7" id="KW-0732">Signal</keyword>
<keyword evidence="9" id="KW-1185">Reference proteome</keyword>
<dbReference type="GO" id="GO:0030041">
    <property type="term" value="P:actin filament polymerization"/>
    <property type="evidence" value="ECO:0007669"/>
    <property type="project" value="TreeGrafter"/>
</dbReference>
<dbReference type="Gene3D" id="2.10.25.10">
    <property type="entry name" value="Laminin"/>
    <property type="match status" value="1"/>
</dbReference>
<dbReference type="RefSeq" id="XP_026281183.1">
    <property type="nucleotide sequence ID" value="XM_026425398.2"/>
</dbReference>
<accession>A0A6J1SKA1</accession>
<evidence type="ECO:0000256" key="6">
    <source>
        <dbReference type="SAM" id="Phobius"/>
    </source>
</evidence>
<reference evidence="10" key="1">
    <citation type="submission" date="2025-08" db="UniProtKB">
        <authorList>
            <consortium name="RefSeq"/>
        </authorList>
    </citation>
    <scope>IDENTIFICATION</scope>
    <source>
        <tissue evidence="10">Whole organism</tissue>
    </source>
</reference>
<feature type="chain" id="PRO_5026841112" evidence="7">
    <location>
        <begin position="33"/>
        <end position="1471"/>
    </location>
</feature>
<proteinExistence type="predicted"/>
<keyword evidence="3 4" id="KW-1015">Disulfide bond</keyword>
<dbReference type="SUPFAM" id="SSF57184">
    <property type="entry name" value="Growth factor receptor domain"/>
    <property type="match status" value="1"/>
</dbReference>
<feature type="compositionally biased region" description="Low complexity" evidence="5">
    <location>
        <begin position="404"/>
        <end position="413"/>
    </location>
</feature>
<feature type="region of interest" description="Disordered" evidence="5">
    <location>
        <begin position="164"/>
        <end position="234"/>
    </location>
</feature>
<evidence type="ECO:0000256" key="3">
    <source>
        <dbReference type="ARBA" id="ARBA00023157"/>
    </source>
</evidence>
<feature type="compositionally biased region" description="Pro residues" evidence="5">
    <location>
        <begin position="392"/>
        <end position="403"/>
    </location>
</feature>
<dbReference type="PROSITE" id="PS01187">
    <property type="entry name" value="EGF_CA"/>
    <property type="match status" value="1"/>
</dbReference>
<dbReference type="PROSITE" id="PS50026">
    <property type="entry name" value="EGF_3"/>
    <property type="match status" value="2"/>
</dbReference>
<dbReference type="Proteomes" id="UP000504606">
    <property type="component" value="Unplaced"/>
</dbReference>
<name>A0A6J1SKA1_FRAOC</name>
<evidence type="ECO:0000256" key="2">
    <source>
        <dbReference type="ARBA" id="ARBA00022737"/>
    </source>
</evidence>
<dbReference type="PROSITE" id="PS00022">
    <property type="entry name" value="EGF_1"/>
    <property type="match status" value="1"/>
</dbReference>
<dbReference type="PROSITE" id="PS00010">
    <property type="entry name" value="ASX_HYDROXYL"/>
    <property type="match status" value="1"/>
</dbReference>
<feature type="domain" description="EGF-like" evidence="8">
    <location>
        <begin position="1130"/>
        <end position="1164"/>
    </location>
</feature>
<keyword evidence="6" id="KW-0472">Membrane</keyword>
<feature type="domain" description="EGF-like" evidence="8">
    <location>
        <begin position="1081"/>
        <end position="1120"/>
    </location>
</feature>
<dbReference type="GO" id="GO:0005509">
    <property type="term" value="F:calcium ion binding"/>
    <property type="evidence" value="ECO:0007669"/>
    <property type="project" value="InterPro"/>
</dbReference>
<dbReference type="InterPro" id="IPR000152">
    <property type="entry name" value="EGF-type_Asp/Asn_hydroxyl_site"/>
</dbReference>
<dbReference type="InterPro" id="IPR009030">
    <property type="entry name" value="Growth_fac_rcpt_cys_sf"/>
</dbReference>
<keyword evidence="2" id="KW-0677">Repeat</keyword>
<feature type="region of interest" description="Disordered" evidence="5">
    <location>
        <begin position="1353"/>
        <end position="1372"/>
    </location>
</feature>
<evidence type="ECO:0000256" key="5">
    <source>
        <dbReference type="SAM" id="MobiDB-lite"/>
    </source>
</evidence>
<keyword evidence="6" id="KW-1133">Transmembrane helix</keyword>
<dbReference type="GeneID" id="113208427"/>
<sequence>MKTSKRNKKMESKMAALLALLVVAVLSAGAAAAAGEGSTPVLQAAAHPDEDHGLPDDAWQVGTRVADVGAAPPQLRTSVPATPAAASRSASGDATMDDELRHHLRTRSISTTGPAPLEDEPNDNLLNDAPAPPPSSVPAVQRDAVDVTAARGAYYDIQPTRTAATVDVQPSGEAERASRGPGRARSLPVEAVARPADNTTTSSEAPVGTNASSNASADASHQARDTAGNGSNTDRVRDIITGIVKLLNGNVNVATPPASASSAKGGMIPGPGRPIRPMPMGTRINNRGPPRITDLPPMPPDFEKAPKPPLPPLPAVVPLPPPLPAQQPFTPPPTFPIGQSTRIPPPYPFDIPDPVTSAVPPPSAQPPPSSAAPAPSPPGPQVQETPDEGPLPHSPPAPIPIPISYPHKQVTARPSPPPTPTSPVSAATVDEEEEEEEDVPEEKPTAKPRPSAKPSSRPPAPASSPPPSPPPSLPSPTKPQSTKPTPPTKKDREKEREKDKLKEKEVFATPSATILHISTASSTQVMLPTPSSATSTLSASPASTAATANSSSVPAGSGAGPSSSPAPTSAPPPRPGPRPAGPVLESSIQEVAVTAESAKPTQAIPMTPTSSSSSPSTSSASATSSTSSSSTASSATSSTNSGVVSPASRPQPPPPNTGFGYRPYRPRPGLVLDDTEYKPGRPALMTSAAHGGHLTPHLAPHIVPALGPGGQPHYGEVFDVTVSAVQGPGGGATGQAIVYPVEIEGVSVGGAVAGEGNGHGDVAVITAAQAGQHFVSIDGKRTYINLFNTEQAGGQMGGAGSVGVAPAPVQPPPHRTGFPGPVAAGSVSALPSRPTHAAPGVGVGAPGPVPPPGVPGAAPGAPAPSPPRRPYKRPNHPPVRIDTCIVGDDSTCDAAQNEMCRTEVGVSACHCRPGYSRRKHREPCRRIVSLLMSLRVDRMYERRLDWTDKFQDPQSDEYQQLEYEAVMAIDSAMSMTPFSDEFMGARINRIFLAPSLAEDLAGDVLVPGGLPDAKHANASVQAVFVNATLQLEEAAAATRPNTLAQDVQRHILGVLHRRHNNVGSSALWVASPAGAVAPLRDVDECAEPELNDCHAQAHCSNVFGSFRCSCNEGLRDPWAGNPQRSGRQCEACPAEYCNHRGECRFDGTNQVCHCTGNFYGTQCEVDGEVLGVAVGASVAAVVIIVLTLVCLCMWSRRWSREQKSASGLGYGSPVFGYMGGGGGAVKTPAMGAPPYQVTLEERLRWAQIADAMAQVQSSNHYATLLPRVQVPSAKQTETLTLPFLCQQPEPVGTCGGGATRPSSALFGYPSLTSMGHGTLPMAAMTAIPPPVPLPRLSLQGQGTMGTLSAYGTVQHQHGGQHGGQHGHPHANAPSLAAYSTLAHTLKSQRERERARERAREREPATSSSEEEDRTDLLGRNFQVPRPKSRSSLANQSGIYYDVDYETQGDVYGTKPSCIPMSTYSSRQNFHR</sequence>
<comment type="caution">
    <text evidence="4">Lacks conserved residue(s) required for the propagation of feature annotation.</text>
</comment>
<feature type="region of interest" description="Disordered" evidence="5">
    <location>
        <begin position="807"/>
        <end position="880"/>
    </location>
</feature>
<dbReference type="InterPro" id="IPR018097">
    <property type="entry name" value="EGF_Ca-bd_CS"/>
</dbReference>
<feature type="compositionally biased region" description="Basic and acidic residues" evidence="5">
    <location>
        <begin position="1387"/>
        <end position="1403"/>
    </location>
</feature>
<evidence type="ECO:0000313" key="10">
    <source>
        <dbReference type="RefSeq" id="XP_026281183.1"/>
    </source>
</evidence>
<dbReference type="PANTHER" id="PTHR45691">
    <property type="entry name" value="PROTEIN DIAPHANOUS"/>
    <property type="match status" value="1"/>
</dbReference>
<feature type="compositionally biased region" description="Pro residues" evidence="5">
    <location>
        <begin position="359"/>
        <end position="380"/>
    </location>
</feature>
<feature type="compositionally biased region" description="Pro residues" evidence="5">
    <location>
        <begin position="568"/>
        <end position="580"/>
    </location>
</feature>
<feature type="compositionally biased region" description="Basic and acidic residues" evidence="5">
    <location>
        <begin position="488"/>
        <end position="506"/>
    </location>
</feature>
<gene>
    <name evidence="10" type="primary">LOC113208427</name>
</gene>
<feature type="region of interest" description="Disordered" evidence="5">
    <location>
        <begin position="1384"/>
        <end position="1432"/>
    </location>
</feature>
<feature type="disulfide bond" evidence="4">
    <location>
        <begin position="1154"/>
        <end position="1163"/>
    </location>
</feature>
<dbReference type="PANTHER" id="PTHR45691:SF6">
    <property type="entry name" value="PROTEIN DIAPHANOUS"/>
    <property type="match status" value="1"/>
</dbReference>
<feature type="compositionally biased region" description="Pro residues" evidence="5">
    <location>
        <begin position="307"/>
        <end position="335"/>
    </location>
</feature>
<dbReference type="InterPro" id="IPR051412">
    <property type="entry name" value="Formin_Homology_Diaphanous_sf"/>
</dbReference>
<dbReference type="InterPro" id="IPR001881">
    <property type="entry name" value="EGF-like_Ca-bd_dom"/>
</dbReference>
<feature type="signal peptide" evidence="7">
    <location>
        <begin position="1"/>
        <end position="32"/>
    </location>
</feature>
<feature type="compositionally biased region" description="Low complexity" evidence="5">
    <location>
        <begin position="210"/>
        <end position="220"/>
    </location>
</feature>
<dbReference type="OrthoDB" id="2015116at2759"/>
<feature type="region of interest" description="Disordered" evidence="5">
    <location>
        <begin position="256"/>
        <end position="675"/>
    </location>
</feature>
<feature type="compositionally biased region" description="Low complexity" evidence="5">
    <location>
        <begin position="607"/>
        <end position="639"/>
    </location>
</feature>
<evidence type="ECO:0000313" key="9">
    <source>
        <dbReference type="Proteomes" id="UP000504606"/>
    </source>
</evidence>
<dbReference type="InterPro" id="IPR049883">
    <property type="entry name" value="NOTCH1_EGF-like"/>
</dbReference>
<feature type="compositionally biased region" description="Pro residues" evidence="5">
    <location>
        <begin position="456"/>
        <end position="477"/>
    </location>
</feature>
<feature type="compositionally biased region" description="Acidic residues" evidence="5">
    <location>
        <begin position="429"/>
        <end position="440"/>
    </location>
</feature>
<dbReference type="PRINTS" id="PR01217">
    <property type="entry name" value="PRICHEXTENSN"/>
</dbReference>
<feature type="region of interest" description="Disordered" evidence="5">
    <location>
        <begin position="70"/>
        <end position="140"/>
    </location>
</feature>
<dbReference type="CDD" id="cd00054">
    <property type="entry name" value="EGF_CA"/>
    <property type="match status" value="1"/>
</dbReference>
<keyword evidence="6" id="KW-0812">Transmembrane</keyword>
<feature type="compositionally biased region" description="Polar residues" evidence="5">
    <location>
        <begin position="510"/>
        <end position="526"/>
    </location>
</feature>
<evidence type="ECO:0000256" key="1">
    <source>
        <dbReference type="ARBA" id="ARBA00022536"/>
    </source>
</evidence>
<protein>
    <submittedName>
        <fullName evidence="10">Proline-rich protein 36-like isoform X1</fullName>
    </submittedName>
</protein>
<dbReference type="SMART" id="SM00179">
    <property type="entry name" value="EGF_CA"/>
    <property type="match status" value="1"/>
</dbReference>
<evidence type="ECO:0000256" key="4">
    <source>
        <dbReference type="PROSITE-ProRule" id="PRU00076"/>
    </source>
</evidence>